<keyword evidence="8 11" id="KW-0786">Thiamine pyrophosphate</keyword>
<comment type="subunit">
    <text evidence="3 11">Homodimer.</text>
</comment>
<dbReference type="InterPro" id="IPR020826">
    <property type="entry name" value="Transketolase_BS"/>
</dbReference>
<feature type="binding site" evidence="11">
    <location>
        <begin position="115"/>
        <end position="117"/>
    </location>
    <ligand>
        <name>thiamine diphosphate</name>
        <dbReference type="ChEBI" id="CHEBI:58937"/>
    </ligand>
</feature>
<feature type="domain" description="Transketolase-like pyrimidine-binding" evidence="12">
    <location>
        <begin position="316"/>
        <end position="480"/>
    </location>
</feature>
<dbReference type="GO" id="GO:0008661">
    <property type="term" value="F:1-deoxy-D-xylulose-5-phosphate synthase activity"/>
    <property type="evidence" value="ECO:0007669"/>
    <property type="project" value="UniProtKB-UniRule"/>
</dbReference>
<dbReference type="Pfam" id="PF02779">
    <property type="entry name" value="Transket_pyr"/>
    <property type="match status" value="1"/>
</dbReference>
<dbReference type="Pfam" id="PF02780">
    <property type="entry name" value="Transketolase_C"/>
    <property type="match status" value="1"/>
</dbReference>
<dbReference type="InterPro" id="IPR029061">
    <property type="entry name" value="THDP-binding"/>
</dbReference>
<evidence type="ECO:0000256" key="1">
    <source>
        <dbReference type="ARBA" id="ARBA00004980"/>
    </source>
</evidence>
<feature type="binding site" evidence="11">
    <location>
        <position position="175"/>
    </location>
    <ligand>
        <name>Mg(2+)</name>
        <dbReference type="ChEBI" id="CHEBI:18420"/>
    </ligand>
</feature>
<dbReference type="GO" id="GO:0005829">
    <property type="term" value="C:cytosol"/>
    <property type="evidence" value="ECO:0007669"/>
    <property type="project" value="TreeGrafter"/>
</dbReference>
<dbReference type="AlphaFoldDB" id="A0A1M6LU16"/>
<feature type="binding site" evidence="11">
    <location>
        <begin position="147"/>
        <end position="148"/>
    </location>
    <ligand>
        <name>thiamine diphosphate</name>
        <dbReference type="ChEBI" id="CHEBI:58937"/>
    </ligand>
</feature>
<dbReference type="PROSITE" id="PS00801">
    <property type="entry name" value="TRANSKETOLASE_1"/>
    <property type="match status" value="1"/>
</dbReference>
<evidence type="ECO:0000256" key="4">
    <source>
        <dbReference type="ARBA" id="ARBA00022679"/>
    </source>
</evidence>
<evidence type="ECO:0000256" key="5">
    <source>
        <dbReference type="ARBA" id="ARBA00022723"/>
    </source>
</evidence>
<dbReference type="GO" id="GO:0000287">
    <property type="term" value="F:magnesium ion binding"/>
    <property type="evidence" value="ECO:0007669"/>
    <property type="project" value="UniProtKB-UniRule"/>
</dbReference>
<dbReference type="NCBIfam" id="TIGR00204">
    <property type="entry name" value="dxs"/>
    <property type="match status" value="1"/>
</dbReference>
<dbReference type="CDD" id="cd02007">
    <property type="entry name" value="TPP_DXS"/>
    <property type="match status" value="1"/>
</dbReference>
<evidence type="ECO:0000256" key="6">
    <source>
        <dbReference type="ARBA" id="ARBA00022842"/>
    </source>
</evidence>
<dbReference type="GO" id="GO:0019288">
    <property type="term" value="P:isopentenyl diphosphate biosynthetic process, methylerythritol 4-phosphate pathway"/>
    <property type="evidence" value="ECO:0007669"/>
    <property type="project" value="TreeGrafter"/>
</dbReference>
<dbReference type="Gene3D" id="3.40.50.970">
    <property type="match status" value="2"/>
</dbReference>
<dbReference type="InterPro" id="IPR009014">
    <property type="entry name" value="Transketo_C/PFOR_II"/>
</dbReference>
<dbReference type="Gene3D" id="3.40.50.920">
    <property type="match status" value="1"/>
</dbReference>
<dbReference type="InterPro" id="IPR005477">
    <property type="entry name" value="Dxylulose-5-P_synthase"/>
</dbReference>
<dbReference type="HAMAP" id="MF_00315">
    <property type="entry name" value="DXP_synth"/>
    <property type="match status" value="1"/>
</dbReference>
<accession>A0A1M6LU16</accession>
<dbReference type="PANTHER" id="PTHR43322">
    <property type="entry name" value="1-D-DEOXYXYLULOSE 5-PHOSPHATE SYNTHASE-RELATED"/>
    <property type="match status" value="1"/>
</dbReference>
<dbReference type="GO" id="GO:0030976">
    <property type="term" value="F:thiamine pyrophosphate binding"/>
    <property type="evidence" value="ECO:0007669"/>
    <property type="project" value="UniProtKB-UniRule"/>
</dbReference>
<dbReference type="CDD" id="cd07033">
    <property type="entry name" value="TPP_PYR_DXS_TK_like"/>
    <property type="match status" value="1"/>
</dbReference>
<protein>
    <recommendedName>
        <fullName evidence="11">1-deoxy-D-xylulose-5-phosphate synthase</fullName>
        <ecNumber evidence="11">2.2.1.7</ecNumber>
    </recommendedName>
    <alternativeName>
        <fullName evidence="11">1-deoxyxylulose-5-phosphate synthase</fullName>
        <shortName evidence="11">DXP synthase</shortName>
        <shortName evidence="11">DXPS</shortName>
    </alternativeName>
</protein>
<keyword evidence="14" id="KW-1185">Reference proteome</keyword>
<feature type="binding site" evidence="11">
    <location>
        <position position="146"/>
    </location>
    <ligand>
        <name>Mg(2+)</name>
        <dbReference type="ChEBI" id="CHEBI:18420"/>
    </ligand>
</feature>
<keyword evidence="4 11" id="KW-0808">Transferase</keyword>
<feature type="binding site" evidence="11">
    <location>
        <position position="175"/>
    </location>
    <ligand>
        <name>thiamine diphosphate</name>
        <dbReference type="ChEBI" id="CHEBI:58937"/>
    </ligand>
</feature>
<dbReference type="Pfam" id="PF13292">
    <property type="entry name" value="DXP_synthase_N"/>
    <property type="match status" value="1"/>
</dbReference>
<dbReference type="Proteomes" id="UP000322917">
    <property type="component" value="Unassembled WGS sequence"/>
</dbReference>
<reference evidence="13 14" key="1">
    <citation type="submission" date="2016-11" db="EMBL/GenBank/DDBJ databases">
        <authorList>
            <person name="Varghese N."/>
            <person name="Submissions S."/>
        </authorList>
    </citation>
    <scope>NUCLEOTIDE SEQUENCE [LARGE SCALE GENOMIC DNA]</scope>
    <source>
        <strain evidence="13 14">DSM 15287</strain>
    </source>
</reference>
<comment type="cofactor">
    <cofactor evidence="11">
        <name>Mg(2+)</name>
        <dbReference type="ChEBI" id="CHEBI:18420"/>
    </cofactor>
    <text evidence="11">Binds 1 Mg(2+) ion per subunit.</text>
</comment>
<feature type="binding site" evidence="11">
    <location>
        <position position="286"/>
    </location>
    <ligand>
        <name>thiamine diphosphate</name>
        <dbReference type="ChEBI" id="CHEBI:58937"/>
    </ligand>
</feature>
<evidence type="ECO:0000256" key="3">
    <source>
        <dbReference type="ARBA" id="ARBA00011738"/>
    </source>
</evidence>
<dbReference type="PANTHER" id="PTHR43322:SF5">
    <property type="entry name" value="1-DEOXY-D-XYLULOSE-5-PHOSPHATE SYNTHASE, CHLOROPLASTIC"/>
    <property type="match status" value="1"/>
</dbReference>
<evidence type="ECO:0000256" key="2">
    <source>
        <dbReference type="ARBA" id="ARBA00011081"/>
    </source>
</evidence>
<evidence type="ECO:0000256" key="7">
    <source>
        <dbReference type="ARBA" id="ARBA00022977"/>
    </source>
</evidence>
<dbReference type="InterPro" id="IPR005475">
    <property type="entry name" value="Transketolase-like_Pyr-bd"/>
</dbReference>
<evidence type="ECO:0000256" key="9">
    <source>
        <dbReference type="ARBA" id="ARBA00023229"/>
    </source>
</evidence>
<keyword evidence="5 11" id="KW-0479">Metal-binding</keyword>
<keyword evidence="6 11" id="KW-0460">Magnesium</keyword>
<dbReference type="SUPFAM" id="SSF52518">
    <property type="entry name" value="Thiamin diphosphate-binding fold (THDP-binding)"/>
    <property type="match status" value="2"/>
</dbReference>
<evidence type="ECO:0000259" key="12">
    <source>
        <dbReference type="SMART" id="SM00861"/>
    </source>
</evidence>
<dbReference type="UniPathway" id="UPA00064">
    <property type="reaction ID" value="UER00091"/>
</dbReference>
<dbReference type="InterPro" id="IPR049557">
    <property type="entry name" value="Transketolase_CS"/>
</dbReference>
<dbReference type="EC" id="2.2.1.7" evidence="11"/>
<dbReference type="SUPFAM" id="SSF52922">
    <property type="entry name" value="TK C-terminal domain-like"/>
    <property type="match status" value="1"/>
</dbReference>
<dbReference type="EMBL" id="FQZD01000036">
    <property type="protein sequence ID" value="SHJ74605.1"/>
    <property type="molecule type" value="Genomic_DNA"/>
</dbReference>
<sequence length="629" mass="67536">MHTFLERVNSPQDIKKLTFAELTLLAGEIRSLIIETVARSGGHLAPNLGVVELTLALHKVFDSPQDKMIWDVGHQSYVHKILTGRGGALHELRQMGGISGFPKRSESEHDAFATGHASTSISAAVGMAVARDMSGQDNHVLAVIGDGSLTGGQAYEALNHAGHIGTKLIVVLNDNEMSIARNVGAMSGYLAKIRTAPGYAKVKQDLEHLLRRIPSIGDRMVQTAERLKDSVRHFFIPGMLFEELGFTYLGPIDGHDLADLTGLLEKAKQMSGPVVLHVLTRKGKGYAPAERNADIFHGVGPFHAATGEIIKKDGPPTYTRVFGDTLLTLAEADKNIAAITAAMPEGTGLKAFAGRFPARFFDVGIAEPHAVTMAAAMACEGKKPVIALYSTFGQRAYDQVLHDVCLQELPVVLALDRAGLVGEDGPTHHGVFDYSYLRHIPNLICMAPKDEGELRHMLYTALQGNRPVALRYPRGSGIGIGVDLSEPLQVLPVGQAEVLRLGRDVNLVAIGSMVNPCQQAAAQLQEQGIDAGVVNARFVKPLDRSVIHLLAETGPLITVEENVLAGGFGSAVLECLSDQGLAGSRVLRLGLPDEFIEHGAHALLLKKYSLDANGIARQTAGFLRQLFPE</sequence>
<dbReference type="PROSITE" id="PS00802">
    <property type="entry name" value="TRANSKETOLASE_2"/>
    <property type="match status" value="1"/>
</dbReference>
<comment type="similarity">
    <text evidence="2 11">Belongs to the transketolase family. DXPS subfamily.</text>
</comment>
<evidence type="ECO:0000313" key="13">
    <source>
        <dbReference type="EMBL" id="SHJ74605.1"/>
    </source>
</evidence>
<evidence type="ECO:0000256" key="10">
    <source>
        <dbReference type="ARBA" id="ARBA00055605"/>
    </source>
</evidence>
<name>A0A1M6LU16_9FIRM</name>
<keyword evidence="9 11" id="KW-0414">Isoprene biosynthesis</keyword>
<dbReference type="FunFam" id="3.40.50.920:FF:000002">
    <property type="entry name" value="1-deoxy-D-xylulose-5-phosphate synthase"/>
    <property type="match status" value="1"/>
</dbReference>
<evidence type="ECO:0000256" key="11">
    <source>
        <dbReference type="HAMAP-Rule" id="MF_00315"/>
    </source>
</evidence>
<organism evidence="13 14">
    <name type="scientific">Propionispora hippei DSM 15287</name>
    <dbReference type="NCBI Taxonomy" id="1123003"/>
    <lineage>
        <taxon>Bacteria</taxon>
        <taxon>Bacillati</taxon>
        <taxon>Bacillota</taxon>
        <taxon>Negativicutes</taxon>
        <taxon>Selenomonadales</taxon>
        <taxon>Sporomusaceae</taxon>
        <taxon>Propionispora</taxon>
    </lineage>
</organism>
<keyword evidence="7 11" id="KW-0784">Thiamine biosynthesis</keyword>
<dbReference type="FunFam" id="3.40.50.970:FF:000005">
    <property type="entry name" value="1-deoxy-D-xylulose-5-phosphate synthase"/>
    <property type="match status" value="1"/>
</dbReference>
<gene>
    <name evidence="11" type="primary">dxs</name>
    <name evidence="13" type="ORF">SAMN02745170_03217</name>
</gene>
<comment type="function">
    <text evidence="10 11">Catalyzes the acyloin condensation reaction between C atoms 2 and 3 of pyruvate and glyceraldehyde 3-phosphate to yield 1-deoxy-D-xylulose-5-phosphate (DXP).</text>
</comment>
<feature type="binding site" evidence="11">
    <location>
        <position position="74"/>
    </location>
    <ligand>
        <name>thiamine diphosphate</name>
        <dbReference type="ChEBI" id="CHEBI:58937"/>
    </ligand>
</feature>
<dbReference type="SMART" id="SM00861">
    <property type="entry name" value="Transket_pyr"/>
    <property type="match status" value="1"/>
</dbReference>
<dbReference type="GO" id="GO:0016114">
    <property type="term" value="P:terpenoid biosynthetic process"/>
    <property type="evidence" value="ECO:0007669"/>
    <property type="project" value="UniProtKB-UniRule"/>
</dbReference>
<comment type="cofactor">
    <cofactor evidence="11">
        <name>thiamine diphosphate</name>
        <dbReference type="ChEBI" id="CHEBI:58937"/>
    </cofactor>
    <text evidence="11">Binds 1 thiamine pyrophosphate per subunit.</text>
</comment>
<comment type="pathway">
    <text evidence="1 11">Metabolic intermediate biosynthesis; 1-deoxy-D-xylulose 5-phosphate biosynthesis; 1-deoxy-D-xylulose 5-phosphate from D-glyceraldehyde 3-phosphate and pyruvate: step 1/1.</text>
</comment>
<comment type="catalytic activity">
    <reaction evidence="11">
        <text>D-glyceraldehyde 3-phosphate + pyruvate + H(+) = 1-deoxy-D-xylulose 5-phosphate + CO2</text>
        <dbReference type="Rhea" id="RHEA:12605"/>
        <dbReference type="ChEBI" id="CHEBI:15361"/>
        <dbReference type="ChEBI" id="CHEBI:15378"/>
        <dbReference type="ChEBI" id="CHEBI:16526"/>
        <dbReference type="ChEBI" id="CHEBI:57792"/>
        <dbReference type="ChEBI" id="CHEBI:59776"/>
        <dbReference type="EC" id="2.2.1.7"/>
    </reaction>
</comment>
<dbReference type="RefSeq" id="WP_149735851.1">
    <property type="nucleotide sequence ID" value="NZ_FQZD01000036.1"/>
</dbReference>
<dbReference type="GO" id="GO:0009228">
    <property type="term" value="P:thiamine biosynthetic process"/>
    <property type="evidence" value="ECO:0007669"/>
    <property type="project" value="UniProtKB-UniRule"/>
</dbReference>
<dbReference type="NCBIfam" id="NF003933">
    <property type="entry name" value="PRK05444.2-2"/>
    <property type="match status" value="1"/>
</dbReference>
<dbReference type="OrthoDB" id="9803371at2"/>
<feature type="binding site" evidence="11">
    <location>
        <position position="367"/>
    </location>
    <ligand>
        <name>thiamine diphosphate</name>
        <dbReference type="ChEBI" id="CHEBI:58937"/>
    </ligand>
</feature>
<dbReference type="InterPro" id="IPR033248">
    <property type="entry name" value="Transketolase_C"/>
</dbReference>
<evidence type="ECO:0000256" key="8">
    <source>
        <dbReference type="ARBA" id="ARBA00023052"/>
    </source>
</evidence>
<proteinExistence type="inferred from homology"/>
<evidence type="ECO:0000313" key="14">
    <source>
        <dbReference type="Proteomes" id="UP000322917"/>
    </source>
</evidence>